<dbReference type="PANTHER" id="PTHR33608:SF6">
    <property type="entry name" value="BLL2464 PROTEIN"/>
    <property type="match status" value="1"/>
</dbReference>
<proteinExistence type="predicted"/>
<dbReference type="InterPro" id="IPR002881">
    <property type="entry name" value="DUF58"/>
</dbReference>
<name>A0A6B0SQF5_9EURY</name>
<keyword evidence="4" id="KW-1185">Reference proteome</keyword>
<reference evidence="3 4" key="1">
    <citation type="submission" date="2019-12" db="EMBL/GenBank/DDBJ databases">
        <title>Isolation and characterization of three novel carbon monoxide-oxidizing members of Halobacteria from salione crusts and soils.</title>
        <authorList>
            <person name="Myers M.R."/>
            <person name="King G.M."/>
        </authorList>
    </citation>
    <scope>NUCLEOTIDE SEQUENCE [LARGE SCALE GENOMIC DNA]</scope>
    <source>
        <strain evidence="3 4">WSA2</strain>
    </source>
</reference>
<dbReference type="AlphaFoldDB" id="A0A6B0SQF5"/>
<gene>
    <name evidence="3" type="ORF">GRX01_05020</name>
</gene>
<organism evidence="3 4">
    <name type="scientific">Halobaculum saliterrae</name>
    <dbReference type="NCBI Taxonomy" id="2073113"/>
    <lineage>
        <taxon>Archaea</taxon>
        <taxon>Methanobacteriati</taxon>
        <taxon>Methanobacteriota</taxon>
        <taxon>Stenosarchaea group</taxon>
        <taxon>Halobacteria</taxon>
        <taxon>Halobacteriales</taxon>
        <taxon>Haloferacaceae</taxon>
        <taxon>Halobaculum</taxon>
    </lineage>
</organism>
<comment type="caution">
    <text evidence="3">The sequence shown here is derived from an EMBL/GenBank/DDBJ whole genome shotgun (WGS) entry which is preliminary data.</text>
</comment>
<sequence length="504" mass="54079">MQVQRRARTVAIMGLAVVVLGVLAERVLLVAGGVALAAWLVGRQAAAVRAVRAVDRDLTLDVTPIRRRVPVDDEVRLAVTARVDGPAPAPTEIRVNLPVAADGPPVDDRTLRLDAGETEAGTTVEFTVPTAGRYEIPQASVTVRPRDGLFTETLPRGPTPTVTVAARTPADLRIGRGGEEVAMAYGEHPAGRGAGGISPEEIRQFQPGDATDQIDWKATARLDDLYVREFEAETDRRSVLVFDHRGATDLGHEGATLFAYLREVALSFTDAAERLSDPVGCWTVGDDGVTNRHDPTTAASGYNRIRTTLSELVPTVRPPVTADGSVPTAGGAVGDGDPGDARTGRTDAITADTRGAHPGRAALADARLATDETPFARRLRPFLGSRTSYVRRIEGDPLFGAVRSLRAETSGTTWTVLFTDDARRDRVREAARLATRGGDHAVVFLAPRVLFDGDVLADPEAAYDRYVAAEEFRRDLDGLPRVTAFEVGPGDRLDRLLAAGRRDR</sequence>
<feature type="region of interest" description="Disordered" evidence="1">
    <location>
        <begin position="317"/>
        <end position="357"/>
    </location>
</feature>
<dbReference type="RefSeq" id="WP_159664104.1">
    <property type="nucleotide sequence ID" value="NZ_WUUS01000003.1"/>
</dbReference>
<dbReference type="Pfam" id="PF01882">
    <property type="entry name" value="DUF58"/>
    <property type="match status" value="1"/>
</dbReference>
<evidence type="ECO:0000313" key="4">
    <source>
        <dbReference type="Proteomes" id="UP000437065"/>
    </source>
</evidence>
<feature type="domain" description="DUF58" evidence="2">
    <location>
        <begin position="201"/>
        <end position="310"/>
    </location>
</feature>
<evidence type="ECO:0000313" key="3">
    <source>
        <dbReference type="EMBL" id="MXR40707.1"/>
    </source>
</evidence>
<dbReference type="OrthoDB" id="31512at2157"/>
<accession>A0A6B0SQF5</accession>
<evidence type="ECO:0000256" key="1">
    <source>
        <dbReference type="SAM" id="MobiDB-lite"/>
    </source>
</evidence>
<dbReference type="EMBL" id="WUUS01000003">
    <property type="protein sequence ID" value="MXR40707.1"/>
    <property type="molecule type" value="Genomic_DNA"/>
</dbReference>
<evidence type="ECO:0000259" key="2">
    <source>
        <dbReference type="Pfam" id="PF01882"/>
    </source>
</evidence>
<protein>
    <submittedName>
        <fullName evidence="3">DUF58 domain-containing protein</fullName>
    </submittedName>
</protein>
<dbReference type="PANTHER" id="PTHR33608">
    <property type="entry name" value="BLL2464 PROTEIN"/>
    <property type="match status" value="1"/>
</dbReference>
<dbReference type="Proteomes" id="UP000437065">
    <property type="component" value="Unassembled WGS sequence"/>
</dbReference>